<organism evidence="1 2">
    <name type="scientific">Brachionus plicatilis</name>
    <name type="common">Marine rotifer</name>
    <name type="synonym">Brachionus muelleri</name>
    <dbReference type="NCBI Taxonomy" id="10195"/>
    <lineage>
        <taxon>Eukaryota</taxon>
        <taxon>Metazoa</taxon>
        <taxon>Spiralia</taxon>
        <taxon>Gnathifera</taxon>
        <taxon>Rotifera</taxon>
        <taxon>Eurotatoria</taxon>
        <taxon>Monogononta</taxon>
        <taxon>Pseudotrocha</taxon>
        <taxon>Ploima</taxon>
        <taxon>Brachionidae</taxon>
        <taxon>Brachionus</taxon>
    </lineage>
</organism>
<dbReference type="AlphaFoldDB" id="A0A3M7R1E4"/>
<keyword evidence="2" id="KW-1185">Reference proteome</keyword>
<dbReference type="SUPFAM" id="SSF49764">
    <property type="entry name" value="HSP20-like chaperones"/>
    <property type="match status" value="1"/>
</dbReference>
<accession>A0A3M7R1E4</accession>
<comment type="caution">
    <text evidence="1">The sequence shown here is derived from an EMBL/GenBank/DDBJ whole genome shotgun (WGS) entry which is preliminary data.</text>
</comment>
<sequence length="91" mass="10579">MYVAREVNPANAKNLKQLENKIRTCLSNMDQKDVQVHAKTVSFRLDIMRRHGYNLKLINSNLSCSVVKKTSTWSILSLKILFDVKKKKEEE</sequence>
<dbReference type="InterPro" id="IPR008978">
    <property type="entry name" value="HSP20-like_chaperone"/>
</dbReference>
<protein>
    <submittedName>
        <fullName evidence="1">Uncharacterized protein</fullName>
    </submittedName>
</protein>
<dbReference type="Gene3D" id="2.60.40.790">
    <property type="match status" value="1"/>
</dbReference>
<reference evidence="1 2" key="1">
    <citation type="journal article" date="2018" name="Sci. Rep.">
        <title>Genomic signatures of local adaptation to the degree of environmental predictability in rotifers.</title>
        <authorList>
            <person name="Franch-Gras L."/>
            <person name="Hahn C."/>
            <person name="Garcia-Roger E.M."/>
            <person name="Carmona M.J."/>
            <person name="Serra M."/>
            <person name="Gomez A."/>
        </authorList>
    </citation>
    <scope>NUCLEOTIDE SEQUENCE [LARGE SCALE GENOMIC DNA]</scope>
    <source>
        <strain evidence="1">HYR1</strain>
    </source>
</reference>
<evidence type="ECO:0000313" key="2">
    <source>
        <dbReference type="Proteomes" id="UP000276133"/>
    </source>
</evidence>
<dbReference type="OrthoDB" id="8045861at2759"/>
<name>A0A3M7R1E4_BRAPC</name>
<dbReference type="Proteomes" id="UP000276133">
    <property type="component" value="Unassembled WGS sequence"/>
</dbReference>
<proteinExistence type="predicted"/>
<dbReference type="EMBL" id="REGN01004459">
    <property type="protein sequence ID" value="RNA17420.1"/>
    <property type="molecule type" value="Genomic_DNA"/>
</dbReference>
<gene>
    <name evidence="1" type="ORF">BpHYR1_026747</name>
</gene>
<evidence type="ECO:0000313" key="1">
    <source>
        <dbReference type="EMBL" id="RNA17420.1"/>
    </source>
</evidence>